<dbReference type="Proteomes" id="UP000663877">
    <property type="component" value="Unassembled WGS sequence"/>
</dbReference>
<keyword evidence="6" id="KW-0547">Nucleotide-binding</keyword>
<organism evidence="10 11">
    <name type="scientific">Adineta steineri</name>
    <dbReference type="NCBI Taxonomy" id="433720"/>
    <lineage>
        <taxon>Eukaryota</taxon>
        <taxon>Metazoa</taxon>
        <taxon>Spiralia</taxon>
        <taxon>Gnathifera</taxon>
        <taxon>Rotifera</taxon>
        <taxon>Eurotatoria</taxon>
        <taxon>Bdelloidea</taxon>
        <taxon>Adinetida</taxon>
        <taxon>Adinetidae</taxon>
        <taxon>Adineta</taxon>
    </lineage>
</organism>
<dbReference type="EMBL" id="CAJNOI010001333">
    <property type="protein sequence ID" value="CAF1404936.1"/>
    <property type="molecule type" value="Genomic_DNA"/>
</dbReference>
<dbReference type="Pfam" id="PF05970">
    <property type="entry name" value="PIF1"/>
    <property type="match status" value="1"/>
</dbReference>
<dbReference type="GO" id="GO:0043139">
    <property type="term" value="F:5'-3' DNA helicase activity"/>
    <property type="evidence" value="ECO:0007669"/>
    <property type="project" value="UniProtKB-EC"/>
</dbReference>
<dbReference type="InterPro" id="IPR046700">
    <property type="entry name" value="DUF6570"/>
</dbReference>
<keyword evidence="6" id="KW-0233">DNA recombination</keyword>
<evidence type="ECO:0000256" key="4">
    <source>
        <dbReference type="ARBA" id="ARBA00022801"/>
    </source>
</evidence>
<dbReference type="GO" id="GO:0000723">
    <property type="term" value="P:telomere maintenance"/>
    <property type="evidence" value="ECO:0007669"/>
    <property type="project" value="InterPro"/>
</dbReference>
<keyword evidence="6" id="KW-0234">DNA repair</keyword>
<dbReference type="SUPFAM" id="SSF52540">
    <property type="entry name" value="P-loop containing nucleoside triphosphate hydrolases"/>
    <property type="match status" value="2"/>
</dbReference>
<comment type="cofactor">
    <cofactor evidence="6">
        <name>Mg(2+)</name>
        <dbReference type="ChEBI" id="CHEBI:18420"/>
    </cofactor>
</comment>
<feature type="domain" description="Josephin" evidence="8">
    <location>
        <begin position="1692"/>
        <end position="1874"/>
    </location>
</feature>
<dbReference type="Gene3D" id="1.10.287.10">
    <property type="entry name" value="S15/NS1, RNA-binding"/>
    <property type="match status" value="1"/>
</dbReference>
<keyword evidence="2" id="KW-0645">Protease</keyword>
<dbReference type="GO" id="GO:0006281">
    <property type="term" value="P:DNA repair"/>
    <property type="evidence" value="ECO:0007669"/>
    <property type="project" value="UniProtKB-KW"/>
</dbReference>
<comment type="caution">
    <text evidence="10">The sequence shown here is derived from an EMBL/GenBank/DDBJ whole genome shotgun (WGS) entry which is preliminary data.</text>
</comment>
<dbReference type="Proteomes" id="UP000663832">
    <property type="component" value="Unassembled WGS sequence"/>
</dbReference>
<dbReference type="InterPro" id="IPR006155">
    <property type="entry name" value="Josephin"/>
</dbReference>
<dbReference type="PANTHER" id="PTHR47642">
    <property type="entry name" value="ATP-DEPENDENT DNA HELICASE"/>
    <property type="match status" value="1"/>
</dbReference>
<feature type="region of interest" description="Disordered" evidence="7">
    <location>
        <begin position="1"/>
        <end position="57"/>
    </location>
</feature>
<reference evidence="10" key="1">
    <citation type="submission" date="2021-02" db="EMBL/GenBank/DDBJ databases">
        <authorList>
            <person name="Nowell W R."/>
        </authorList>
    </citation>
    <scope>NUCLEOTIDE SEQUENCE</scope>
</reference>
<dbReference type="InterPro" id="IPR025476">
    <property type="entry name" value="Helitron_helicase-like"/>
</dbReference>
<evidence type="ECO:0000259" key="8">
    <source>
        <dbReference type="PROSITE" id="PS50957"/>
    </source>
</evidence>
<evidence type="ECO:0000256" key="5">
    <source>
        <dbReference type="PROSITE-ProRule" id="PRU00331"/>
    </source>
</evidence>
<keyword evidence="3" id="KW-0833">Ubl conjugation pathway</keyword>
<comment type="catalytic activity">
    <reaction evidence="6">
        <text>ATP + H2O = ADP + phosphate + H(+)</text>
        <dbReference type="Rhea" id="RHEA:13065"/>
        <dbReference type="ChEBI" id="CHEBI:15377"/>
        <dbReference type="ChEBI" id="CHEBI:15378"/>
        <dbReference type="ChEBI" id="CHEBI:30616"/>
        <dbReference type="ChEBI" id="CHEBI:43474"/>
        <dbReference type="ChEBI" id="CHEBI:456216"/>
        <dbReference type="EC" id="5.6.2.3"/>
    </reaction>
</comment>
<evidence type="ECO:0000313" key="10">
    <source>
        <dbReference type="EMBL" id="CAF1615566.1"/>
    </source>
</evidence>
<dbReference type="OrthoDB" id="10025629at2759"/>
<comment type="similarity">
    <text evidence="6">Belongs to the helicase family.</text>
</comment>
<dbReference type="EMBL" id="CAJNOM010001659">
    <property type="protein sequence ID" value="CAF1615566.1"/>
    <property type="molecule type" value="Genomic_DNA"/>
</dbReference>
<dbReference type="InterPro" id="IPR051055">
    <property type="entry name" value="PIF1_helicase"/>
</dbReference>
<keyword evidence="6" id="KW-0227">DNA damage</keyword>
<dbReference type="GO" id="GO:0006310">
    <property type="term" value="P:DNA recombination"/>
    <property type="evidence" value="ECO:0007669"/>
    <property type="project" value="UniProtKB-KW"/>
</dbReference>
<dbReference type="Gene3D" id="3.40.50.300">
    <property type="entry name" value="P-loop containing nucleotide triphosphate hydrolases"/>
    <property type="match status" value="1"/>
</dbReference>
<name>A0A816C0G6_9BILA</name>
<dbReference type="InterPro" id="IPR010285">
    <property type="entry name" value="DNA_helicase_pif1-like_DEAD"/>
</dbReference>
<accession>A0A816C0G6</accession>
<evidence type="ECO:0000256" key="2">
    <source>
        <dbReference type="ARBA" id="ARBA00022670"/>
    </source>
</evidence>
<comment type="caution">
    <text evidence="5">Lacks conserved residue(s) required for the propagation of feature annotation.</text>
</comment>
<comment type="catalytic activity">
    <reaction evidence="1">
        <text>Thiol-dependent hydrolysis of ester, thioester, amide, peptide and isopeptide bonds formed by the C-terminal Gly of ubiquitin (a 76-residue protein attached to proteins as an intracellular targeting signal).</text>
        <dbReference type="EC" id="3.4.19.12"/>
    </reaction>
</comment>
<dbReference type="Pfam" id="PF20209">
    <property type="entry name" value="DUF6570"/>
    <property type="match status" value="1"/>
</dbReference>
<dbReference type="EC" id="5.6.2.3" evidence="6"/>
<dbReference type="PANTHER" id="PTHR47642:SF6">
    <property type="entry name" value="ATP-DEPENDENT DNA HELICASE"/>
    <property type="match status" value="1"/>
</dbReference>
<dbReference type="GO" id="GO:0004843">
    <property type="term" value="F:cysteine-type deubiquitinase activity"/>
    <property type="evidence" value="ECO:0007669"/>
    <property type="project" value="UniProtKB-EC"/>
</dbReference>
<evidence type="ECO:0000313" key="9">
    <source>
        <dbReference type="EMBL" id="CAF1404936.1"/>
    </source>
</evidence>
<gene>
    <name evidence="9" type="ORF">BJG266_LOCUS37878</name>
    <name evidence="10" type="ORF">QVE165_LOCUS54763</name>
</gene>
<keyword evidence="11" id="KW-1185">Reference proteome</keyword>
<dbReference type="GO" id="GO:0005524">
    <property type="term" value="F:ATP binding"/>
    <property type="evidence" value="ECO:0007669"/>
    <property type="project" value="UniProtKB-KW"/>
</dbReference>
<dbReference type="CDD" id="cd18809">
    <property type="entry name" value="SF1_C_RecD"/>
    <property type="match status" value="1"/>
</dbReference>
<evidence type="ECO:0000313" key="11">
    <source>
        <dbReference type="Proteomes" id="UP000663832"/>
    </source>
</evidence>
<dbReference type="PROSITE" id="PS50957">
    <property type="entry name" value="JOSEPHIN"/>
    <property type="match status" value="1"/>
</dbReference>
<evidence type="ECO:0000256" key="6">
    <source>
        <dbReference type="RuleBase" id="RU363044"/>
    </source>
</evidence>
<feature type="compositionally biased region" description="Basic residues" evidence="7">
    <location>
        <begin position="1"/>
        <end position="37"/>
    </location>
</feature>
<dbReference type="Pfam" id="PF14214">
    <property type="entry name" value="Helitron_like_N"/>
    <property type="match status" value="1"/>
</dbReference>
<dbReference type="Gene3D" id="3.90.70.40">
    <property type="match status" value="1"/>
</dbReference>
<evidence type="ECO:0000256" key="7">
    <source>
        <dbReference type="SAM" id="MobiDB-lite"/>
    </source>
</evidence>
<feature type="compositionally biased region" description="Basic residues" evidence="7">
    <location>
        <begin position="45"/>
        <end position="55"/>
    </location>
</feature>
<keyword evidence="4 6" id="KW-0378">Hydrolase</keyword>
<evidence type="ECO:0000256" key="3">
    <source>
        <dbReference type="ARBA" id="ARBA00022786"/>
    </source>
</evidence>
<dbReference type="InterPro" id="IPR027417">
    <property type="entry name" value="P-loop_NTPase"/>
</dbReference>
<keyword evidence="6" id="KW-0067">ATP-binding</keyword>
<proteinExistence type="inferred from homology"/>
<dbReference type="Pfam" id="PF02099">
    <property type="entry name" value="Josephin"/>
    <property type="match status" value="1"/>
</dbReference>
<evidence type="ECO:0000256" key="1">
    <source>
        <dbReference type="ARBA" id="ARBA00000707"/>
    </source>
</evidence>
<dbReference type="GO" id="GO:0016579">
    <property type="term" value="P:protein deubiquitination"/>
    <property type="evidence" value="ECO:0007669"/>
    <property type="project" value="InterPro"/>
</dbReference>
<protein>
    <recommendedName>
        <fullName evidence="6">ATP-dependent DNA helicase</fullName>
        <ecNumber evidence="6">5.6.2.3</ecNumber>
    </recommendedName>
</protein>
<dbReference type="GO" id="GO:0006508">
    <property type="term" value="P:proteolysis"/>
    <property type="evidence" value="ECO:0007669"/>
    <property type="project" value="UniProtKB-KW"/>
</dbReference>
<keyword evidence="6" id="KW-0347">Helicase</keyword>
<sequence length="1900" mass="220831">MARKRKENKKWCARPSRQKSHRKKKATQKPSKIRKNNSKPSRSTKPSRQRRRKIDKKNDSSILSISLELQLTEEVFDTRIIHNFLSERYLSEVQQVWLSCHCCMCEHPECNMRPAKKEHEKYHDCIVNDMICVFCYDFIPKENTPFCPHSHSRNMMSIPISPTCLKLGFLEQRAVAIMHCYMSILIIRGHQSAMKGQVVHCQADIADNIGNLLPLPKCYEFMAVIQQKPSNDNNEIRSTVRYSVSAIQILKALQFLIQNHSGYLNKQVLPLRKIEEMFECRHEDVAPIRIIDSYAYNNCTTSAPIVLDVNEEFFGPSRTLQAGEDPVWKIESGMEECTFPWIYPTGEGGELDMKRPIKLKLRDYCKLRLMSADKRWQSDSIWTFRAMNLIQRDDLCTAVNYHAKKQFKKDRLCYNIYPSIGRAVRGTAAFWSVPRKSLRAMYATLAKPNIFLSINLQDDVEFLTHVDPIRFGHVDNPNYDAIDNISDDDYLQLVNENSGLVARMCHKRMLAFEKFISDKKHPFFIDYTVTNYFFKIEFQRGGLPHLHTLLWLDNFPSIDTSEGREAIIEFIDKFLDTSLPNKETDLEGYRLVKKKQTHIHTFTCSKGSVKVRIRRGRKFKDEQTSKIIKANHLKDINKNYLHENEIYEQIDPEKDPDLLQQLKDKKEFFERLGCRFGSPFSLANESHFRSYKEARILTRGDRDIIIKRLTEESKRIIPYNLNLLKTFRCNHDIQVITDPWASAEYLFSYVAKNAHMEKNLVYQMSNCTCSSLMEAKNVLLKTGNAVLSHRQVGKVEASWTVLGIPLYHSSMRCKSLYISLPWDEERILKRGRTEVNTPDDLVESLTHRYIKRPSTPSVIDHMTLFEFLTWFDFDRSSSMNVAEMLQEPYVENPLWRTDFNQPPLLKTSALLPRIVLSCGTILIQHKEPSSISFTCRYDDSMLAIYSILSIGIPYRDPFEEFLNNKQGICLINLINKYMRTLSIAIVENDIKVLHQILLKNQSKLMQQFSTLPGAYKVQMLNALEHLCDLNAHDFVIKPRTSFIFTAEDEEDIEDNINDNSNEINDNNTINCKIDLNQNALNENINEENDMQINCPFTRTQELLASANTQQRFLINFFKQYLQAVMRYEESRRRFKHAPKPLPFHIVVNGLAGSGKSYVISIIEQMLTDFCISESAIRNRPRPRKGLLKMAHTGKAALNILGWTIHTALGMRPDNTSTPNNAPSFKIHSLRNRLGDLILIIIDEISLVSHSLFQKVNKRLNEIFEVSDKSGVYFGNIPVLLFGDLAQCEPVAAKQIFWRPPGETFSLWADLFRPINFNINMRQGEDRQFFDILCRMRLGEYNEEDEILIKSRSIRKEDNPLYYKDRLAELQSTEFANAIYAYSTRAKTNERNSIKIKEIATKLKKPIWMIQSVDKVGMARTSFFNPIKASNKDCKIHLKPPDDENECGSMFEQLPLCVGARVICRRNIDFDGSMVNGTEATVKDIIWDNNDNIILPTSNRCVFPNLDRAIRAALPKYVELELDNGSLYKMVPEEVSFKDKNGIWMTRRQLPLNLGYAITIHRSQCMTYNKLVVELTGRNWKSGMFYTILSRTRKLSDIIILAYDRKSFKVSKVALNEMYRLGTIEKDYPINIEQYLRTERYIDWCLSLPSEIDKASSIASKTSIESISKHVNIKQFKLEKSNSFTRKSKRKPENIIICEQQEENYCGRHVLRAVSQRLDLFSDEYLKEVAEHIAATEQILQHEIAVNVTDYYYENTGDYNIEILKVALRNVFNIEFIQIDALERNTTSVQSLILSNIHNVQALIIQQNNHYYCLRRFRLTKDYFFKIDSKFPLYHEPIHRGHILNFLRALLANHSNIYVLVHYTSDHADDQLSIDNIETRLWPLPDAPADLECLLDLHQTQ</sequence>